<sequence>MAFQGYPILGLVVLLGLLINVIAVTPSYDTTSLNRSSFPRGFIFGTASSGAYQQEGAAKEDGKGPSIWDTYTHRYPGRIKDGSNGDVAVDQYHRYKEDVGIMKEMGLDAYRFSISWSRVLPSLQPFVTLFYWDLPQALEDEYGGFLSSNIVDDFRDYVELCFKEFGDRVKHWTTLNDPWSYSLGGYAYGALAPGRCFDWQQLGCIGGDSRTEPYLVSHNHLLAHASAVEVYKQKYQAAQKGIIGITVAVNWMVPFSDARQDKIAARTALDFMYGW</sequence>
<dbReference type="GO" id="GO:0008422">
    <property type="term" value="F:beta-glucosidase activity"/>
    <property type="evidence" value="ECO:0007669"/>
    <property type="project" value="TreeGrafter"/>
</dbReference>
<accession>A0AAN7GI71</accession>
<dbReference type="PANTHER" id="PTHR10353">
    <property type="entry name" value="GLYCOSYL HYDROLASE"/>
    <property type="match status" value="1"/>
</dbReference>
<dbReference type="InterPro" id="IPR017853">
    <property type="entry name" value="GH"/>
</dbReference>
<dbReference type="Proteomes" id="UP001324115">
    <property type="component" value="Unassembled WGS sequence"/>
</dbReference>
<dbReference type="SUPFAM" id="SSF51445">
    <property type="entry name" value="(Trans)glycosidases"/>
    <property type="match status" value="1"/>
</dbReference>
<comment type="similarity">
    <text evidence="1 4">Belongs to the glycosyl hydrolase 1 family.</text>
</comment>
<dbReference type="Gene3D" id="3.20.20.80">
    <property type="entry name" value="Glycosidases"/>
    <property type="match status" value="1"/>
</dbReference>
<keyword evidence="5" id="KW-0732">Signal</keyword>
<proteinExistence type="inferred from homology"/>
<gene>
    <name evidence="6" type="ORF">RGQ29_001881</name>
</gene>
<feature type="chain" id="PRO_5043031942" evidence="5">
    <location>
        <begin position="24"/>
        <end position="275"/>
    </location>
</feature>
<evidence type="ECO:0000313" key="6">
    <source>
        <dbReference type="EMBL" id="KAK4608251.1"/>
    </source>
</evidence>
<protein>
    <submittedName>
        <fullName evidence="6">Uncharacterized protein</fullName>
    </submittedName>
</protein>
<evidence type="ECO:0000256" key="4">
    <source>
        <dbReference type="RuleBase" id="RU003690"/>
    </source>
</evidence>
<evidence type="ECO:0000256" key="5">
    <source>
        <dbReference type="SAM" id="SignalP"/>
    </source>
</evidence>
<evidence type="ECO:0000256" key="1">
    <source>
        <dbReference type="ARBA" id="ARBA00010838"/>
    </source>
</evidence>
<keyword evidence="7" id="KW-1185">Reference proteome</keyword>
<dbReference type="AlphaFoldDB" id="A0AAN7GI71"/>
<evidence type="ECO:0000256" key="2">
    <source>
        <dbReference type="ARBA" id="ARBA00022801"/>
    </source>
</evidence>
<keyword evidence="3" id="KW-0326">Glycosidase</keyword>
<comment type="caution">
    <text evidence="6">The sequence shown here is derived from an EMBL/GenBank/DDBJ whole genome shotgun (WGS) entry which is preliminary data.</text>
</comment>
<dbReference type="GO" id="GO:0005975">
    <property type="term" value="P:carbohydrate metabolic process"/>
    <property type="evidence" value="ECO:0007669"/>
    <property type="project" value="InterPro"/>
</dbReference>
<organism evidence="6 7">
    <name type="scientific">Quercus rubra</name>
    <name type="common">Northern red oak</name>
    <name type="synonym">Quercus borealis</name>
    <dbReference type="NCBI Taxonomy" id="3512"/>
    <lineage>
        <taxon>Eukaryota</taxon>
        <taxon>Viridiplantae</taxon>
        <taxon>Streptophyta</taxon>
        <taxon>Embryophyta</taxon>
        <taxon>Tracheophyta</taxon>
        <taxon>Spermatophyta</taxon>
        <taxon>Magnoliopsida</taxon>
        <taxon>eudicotyledons</taxon>
        <taxon>Gunneridae</taxon>
        <taxon>Pentapetalae</taxon>
        <taxon>rosids</taxon>
        <taxon>fabids</taxon>
        <taxon>Fagales</taxon>
        <taxon>Fagaceae</taxon>
        <taxon>Quercus</taxon>
    </lineage>
</organism>
<feature type="signal peptide" evidence="5">
    <location>
        <begin position="1"/>
        <end position="23"/>
    </location>
</feature>
<name>A0AAN7GI71_QUERU</name>
<reference evidence="6 7" key="1">
    <citation type="journal article" date="2023" name="G3 (Bethesda)">
        <title>A haplotype-resolved chromosome-scale genome for Quercus rubra L. provides insights into the genetics of adaptive traits for red oak species.</title>
        <authorList>
            <person name="Kapoor B."/>
            <person name="Jenkins J."/>
            <person name="Schmutz J."/>
            <person name="Zhebentyayeva T."/>
            <person name="Kuelheim C."/>
            <person name="Coggeshall M."/>
            <person name="Heim C."/>
            <person name="Lasky J.R."/>
            <person name="Leites L."/>
            <person name="Islam-Faridi N."/>
            <person name="Romero-Severson J."/>
            <person name="DeLeo V.L."/>
            <person name="Lucas S.M."/>
            <person name="Lazic D."/>
            <person name="Gailing O."/>
            <person name="Carlson J."/>
            <person name="Staton M."/>
        </authorList>
    </citation>
    <scope>NUCLEOTIDE SEQUENCE [LARGE SCALE GENOMIC DNA]</scope>
    <source>
        <strain evidence="6">Pseudo-F2</strain>
    </source>
</reference>
<dbReference type="PANTHER" id="PTHR10353:SF137">
    <property type="entry name" value="MYROSINASE 3-RELATED"/>
    <property type="match status" value="1"/>
</dbReference>
<dbReference type="Pfam" id="PF00232">
    <property type="entry name" value="Glyco_hydro_1"/>
    <property type="match status" value="2"/>
</dbReference>
<evidence type="ECO:0000256" key="3">
    <source>
        <dbReference type="ARBA" id="ARBA00023295"/>
    </source>
</evidence>
<dbReference type="InterPro" id="IPR001360">
    <property type="entry name" value="Glyco_hydro_1"/>
</dbReference>
<evidence type="ECO:0000313" key="7">
    <source>
        <dbReference type="Proteomes" id="UP001324115"/>
    </source>
</evidence>
<dbReference type="EMBL" id="JAXUIC010000001">
    <property type="protein sequence ID" value="KAK4608251.1"/>
    <property type="molecule type" value="Genomic_DNA"/>
</dbReference>
<keyword evidence="2" id="KW-0378">Hydrolase</keyword>